<reference evidence="2 3" key="1">
    <citation type="submission" date="2023-07" db="EMBL/GenBank/DDBJ databases">
        <title>Genomic Encyclopedia of Type Strains, Phase IV (KMG-IV): sequencing the most valuable type-strain genomes for metagenomic binning, comparative biology and taxonomic classification.</title>
        <authorList>
            <person name="Goeker M."/>
        </authorList>
    </citation>
    <scope>NUCLEOTIDE SEQUENCE [LARGE SCALE GENOMIC DNA]</scope>
    <source>
        <strain evidence="2 3">DSM 19154</strain>
    </source>
</reference>
<protein>
    <submittedName>
        <fullName evidence="2">Quinol-cytochrome oxidoreductase complex cytochrome b subunit</fullName>
    </submittedName>
</protein>
<keyword evidence="1" id="KW-1133">Transmembrane helix</keyword>
<comment type="caution">
    <text evidence="2">The sequence shown here is derived from an EMBL/GenBank/DDBJ whole genome shotgun (WGS) entry which is preliminary data.</text>
</comment>
<dbReference type="RefSeq" id="WP_306983009.1">
    <property type="nucleotide sequence ID" value="NZ_JAUSUA010000003.1"/>
</dbReference>
<accession>A0ABT9YIA9</accession>
<proteinExistence type="predicted"/>
<name>A0ABT9YIA9_9BACI</name>
<dbReference type="EMBL" id="JAUSUA010000003">
    <property type="protein sequence ID" value="MDQ0207589.1"/>
    <property type="molecule type" value="Genomic_DNA"/>
</dbReference>
<keyword evidence="3" id="KW-1185">Reference proteome</keyword>
<dbReference type="Proteomes" id="UP001225034">
    <property type="component" value="Unassembled WGS sequence"/>
</dbReference>
<feature type="transmembrane region" description="Helical" evidence="1">
    <location>
        <begin position="50"/>
        <end position="69"/>
    </location>
</feature>
<evidence type="ECO:0000313" key="2">
    <source>
        <dbReference type="EMBL" id="MDQ0207589.1"/>
    </source>
</evidence>
<evidence type="ECO:0000256" key="1">
    <source>
        <dbReference type="SAM" id="Phobius"/>
    </source>
</evidence>
<gene>
    <name evidence="2" type="ORF">J2S05_002390</name>
</gene>
<evidence type="ECO:0000313" key="3">
    <source>
        <dbReference type="Proteomes" id="UP001225034"/>
    </source>
</evidence>
<feature type="transmembrane region" description="Helical" evidence="1">
    <location>
        <begin position="12"/>
        <end position="30"/>
    </location>
</feature>
<keyword evidence="1" id="KW-0812">Transmembrane</keyword>
<sequence>MKKLFIFMGSFLVLYILVEWVSGFVLTAMYTPSIIQGVQTGGSTVTQFGMSNGSIILPLLSAVGAYAIANKLGNNIRFSKVAS</sequence>
<keyword evidence="1" id="KW-0472">Membrane</keyword>
<organism evidence="2 3">
    <name type="scientific">Alkalicoccobacillus murimartini</name>
    <dbReference type="NCBI Taxonomy" id="171685"/>
    <lineage>
        <taxon>Bacteria</taxon>
        <taxon>Bacillati</taxon>
        <taxon>Bacillota</taxon>
        <taxon>Bacilli</taxon>
        <taxon>Bacillales</taxon>
        <taxon>Bacillaceae</taxon>
        <taxon>Alkalicoccobacillus</taxon>
    </lineage>
</organism>